<keyword evidence="1" id="KW-0489">Methyltransferase</keyword>
<evidence type="ECO:0000256" key="3">
    <source>
        <dbReference type="ARBA" id="ARBA00022691"/>
    </source>
</evidence>
<evidence type="ECO:0000256" key="1">
    <source>
        <dbReference type="ARBA" id="ARBA00022603"/>
    </source>
</evidence>
<feature type="compositionally biased region" description="Polar residues" evidence="4">
    <location>
        <begin position="1"/>
        <end position="10"/>
    </location>
</feature>
<feature type="domain" description="O-methyltransferase C-terminal" evidence="5">
    <location>
        <begin position="69"/>
        <end position="151"/>
    </location>
</feature>
<evidence type="ECO:0000256" key="4">
    <source>
        <dbReference type="SAM" id="MobiDB-lite"/>
    </source>
</evidence>
<evidence type="ECO:0000259" key="5">
    <source>
        <dbReference type="Pfam" id="PF00891"/>
    </source>
</evidence>
<dbReference type="Proteomes" id="UP000694861">
    <property type="component" value="Linkage group LG6"/>
</dbReference>
<organism evidence="6 7">
    <name type="scientific">Prunus mume</name>
    <name type="common">Japanese apricot</name>
    <name type="synonym">Armeniaca mume</name>
    <dbReference type="NCBI Taxonomy" id="102107"/>
    <lineage>
        <taxon>Eukaryota</taxon>
        <taxon>Viridiplantae</taxon>
        <taxon>Streptophyta</taxon>
        <taxon>Embryophyta</taxon>
        <taxon>Tracheophyta</taxon>
        <taxon>Spermatophyta</taxon>
        <taxon>Magnoliopsida</taxon>
        <taxon>eudicotyledons</taxon>
        <taxon>Gunneridae</taxon>
        <taxon>Pentapetalae</taxon>
        <taxon>rosids</taxon>
        <taxon>fabids</taxon>
        <taxon>Rosales</taxon>
        <taxon>Rosaceae</taxon>
        <taxon>Amygdaloideae</taxon>
        <taxon>Amygdaleae</taxon>
        <taxon>Prunus</taxon>
    </lineage>
</organism>
<dbReference type="RefSeq" id="XP_016650415.1">
    <property type="nucleotide sequence ID" value="XM_016794929.1"/>
</dbReference>
<feature type="region of interest" description="Disordered" evidence="4">
    <location>
        <begin position="1"/>
        <end position="28"/>
    </location>
</feature>
<keyword evidence="3" id="KW-0949">S-adenosyl-L-methionine</keyword>
<protein>
    <submittedName>
        <fullName evidence="7">3'-hydroxy-N-methyl-(S)-coclaurine 4'-O-methyltransferase 1-like</fullName>
    </submittedName>
</protein>
<evidence type="ECO:0000313" key="6">
    <source>
        <dbReference type="Proteomes" id="UP000694861"/>
    </source>
</evidence>
<proteinExistence type="predicted"/>
<reference evidence="7" key="2">
    <citation type="submission" date="2025-08" db="UniProtKB">
        <authorList>
            <consortium name="RefSeq"/>
        </authorList>
    </citation>
    <scope>IDENTIFICATION</scope>
</reference>
<evidence type="ECO:0000256" key="2">
    <source>
        <dbReference type="ARBA" id="ARBA00022679"/>
    </source>
</evidence>
<dbReference type="GeneID" id="107881335"/>
<keyword evidence="6" id="KW-1185">Reference proteome</keyword>
<name>A0ABM1LSN8_PRUMU</name>
<dbReference type="InterPro" id="IPR001077">
    <property type="entry name" value="COMT_C"/>
</dbReference>
<dbReference type="Pfam" id="PF00891">
    <property type="entry name" value="Methyltransf_2"/>
    <property type="match status" value="1"/>
</dbReference>
<evidence type="ECO:0000313" key="7">
    <source>
        <dbReference type="RefSeq" id="XP_016650415.1"/>
    </source>
</evidence>
<reference evidence="6" key="1">
    <citation type="journal article" date="2012" name="Nat. Commun.">
        <title>The genome of Prunus mume.</title>
        <authorList>
            <person name="Zhang Q."/>
            <person name="Chen W."/>
            <person name="Sun L."/>
            <person name="Zhao F."/>
            <person name="Huang B."/>
            <person name="Yang W."/>
            <person name="Tao Y."/>
            <person name="Wang J."/>
            <person name="Yuan Z."/>
            <person name="Fan G."/>
            <person name="Xing Z."/>
            <person name="Han C."/>
            <person name="Pan H."/>
            <person name="Zhong X."/>
            <person name="Shi W."/>
            <person name="Liang X."/>
            <person name="Du D."/>
            <person name="Sun F."/>
            <person name="Xu Z."/>
            <person name="Hao R."/>
            <person name="Lv T."/>
            <person name="Lv Y."/>
            <person name="Zheng Z."/>
            <person name="Sun M."/>
            <person name="Luo L."/>
            <person name="Cai M."/>
            <person name="Gao Y."/>
            <person name="Wang J."/>
            <person name="Yin Y."/>
            <person name="Xu X."/>
            <person name="Cheng T."/>
            <person name="Wang J."/>
        </authorList>
    </citation>
    <scope>NUCLEOTIDE SEQUENCE [LARGE SCALE GENOMIC DNA]</scope>
</reference>
<dbReference type="Gene3D" id="3.40.50.150">
    <property type="entry name" value="Vaccinia Virus protein VP39"/>
    <property type="match status" value="1"/>
</dbReference>
<dbReference type="PANTHER" id="PTHR11746">
    <property type="entry name" value="O-METHYLTRANSFERASE"/>
    <property type="match status" value="1"/>
</dbReference>
<dbReference type="PROSITE" id="PS51683">
    <property type="entry name" value="SAM_OMT_II"/>
    <property type="match status" value="1"/>
</dbReference>
<accession>A0ABM1LSN8</accession>
<dbReference type="InterPro" id="IPR016461">
    <property type="entry name" value="COMT-like"/>
</dbReference>
<keyword evidence="2" id="KW-0808">Transferase</keyword>
<dbReference type="InterPro" id="IPR029063">
    <property type="entry name" value="SAM-dependent_MTases_sf"/>
</dbReference>
<gene>
    <name evidence="7" type="primary">LOC107881335</name>
</gene>
<sequence length="169" mass="19078">MTGPPSSSYPGQVPPPAAVISPENEEKSSGFDKNFTGFVLRRPAAIFGDPGFGRFWVHDSGHFQSDFWWVLDDWGNDECIRILKKCREATPEDKGKVIIVEVVIDEKDEKEDIKLTNLRLMLDMVKMAHTNTGKERTLKEWEYVLGEAGFSRHTITPIHAVCSVIQAFP</sequence>
<dbReference type="SUPFAM" id="SSF53335">
    <property type="entry name" value="S-adenosyl-L-methionine-dependent methyltransferases"/>
    <property type="match status" value="1"/>
</dbReference>